<name>A0AA39U475_9PEZI</name>
<evidence type="ECO:0000313" key="2">
    <source>
        <dbReference type="Proteomes" id="UP001175000"/>
    </source>
</evidence>
<comment type="caution">
    <text evidence="1">The sequence shown here is derived from an EMBL/GenBank/DDBJ whole genome shotgun (WGS) entry which is preliminary data.</text>
</comment>
<reference evidence="1" key="1">
    <citation type="submission" date="2023-06" db="EMBL/GenBank/DDBJ databases">
        <title>Genome-scale phylogeny and comparative genomics of the fungal order Sordariales.</title>
        <authorList>
            <consortium name="Lawrence Berkeley National Laboratory"/>
            <person name="Hensen N."/>
            <person name="Bonometti L."/>
            <person name="Westerberg I."/>
            <person name="Brannstrom I.O."/>
            <person name="Guillou S."/>
            <person name="Cros-Aarteil S."/>
            <person name="Calhoun S."/>
            <person name="Haridas S."/>
            <person name="Kuo A."/>
            <person name="Mondo S."/>
            <person name="Pangilinan J."/>
            <person name="Riley R."/>
            <person name="Labutti K."/>
            <person name="Andreopoulos B."/>
            <person name="Lipzen A."/>
            <person name="Chen C."/>
            <person name="Yanf M."/>
            <person name="Daum C."/>
            <person name="Ng V."/>
            <person name="Clum A."/>
            <person name="Steindorff A."/>
            <person name="Ohm R."/>
            <person name="Martin F."/>
            <person name="Silar P."/>
            <person name="Natvig D."/>
            <person name="Lalanne C."/>
            <person name="Gautier V."/>
            <person name="Ament-Velasquez S.L."/>
            <person name="Kruys A."/>
            <person name="Hutchinson M.I."/>
            <person name="Powell A.J."/>
            <person name="Barry K."/>
            <person name="Miller A.N."/>
            <person name="Grigoriev I.V."/>
            <person name="Debuchy R."/>
            <person name="Gladieux P."/>
            <person name="Thoren M.H."/>
            <person name="Johannesson H."/>
        </authorList>
    </citation>
    <scope>NUCLEOTIDE SEQUENCE</scope>
    <source>
        <strain evidence="1">CBS 606.72</strain>
    </source>
</reference>
<proteinExistence type="predicted"/>
<evidence type="ECO:0000313" key="1">
    <source>
        <dbReference type="EMBL" id="KAK0612093.1"/>
    </source>
</evidence>
<keyword evidence="2" id="KW-1185">Reference proteome</keyword>
<organism evidence="1 2">
    <name type="scientific">Immersiella caudata</name>
    <dbReference type="NCBI Taxonomy" id="314043"/>
    <lineage>
        <taxon>Eukaryota</taxon>
        <taxon>Fungi</taxon>
        <taxon>Dikarya</taxon>
        <taxon>Ascomycota</taxon>
        <taxon>Pezizomycotina</taxon>
        <taxon>Sordariomycetes</taxon>
        <taxon>Sordariomycetidae</taxon>
        <taxon>Sordariales</taxon>
        <taxon>Lasiosphaeriaceae</taxon>
        <taxon>Immersiella</taxon>
    </lineage>
</organism>
<protein>
    <submittedName>
        <fullName evidence="1">Uncharacterized protein</fullName>
    </submittedName>
</protein>
<accession>A0AA39U475</accession>
<dbReference type="EMBL" id="JAULSU010000007">
    <property type="protein sequence ID" value="KAK0612093.1"/>
    <property type="molecule type" value="Genomic_DNA"/>
</dbReference>
<sequence>MSQRELQNPQAETTPENTRAFASLVPVLRSLEELTKRWVVSALPSLTGISQTTGLRFTLLAVSFQIHMICREFQCVDYIVLFMNRFPVVLTLWADDPCGHLTALRDLGAQEQQDGVYVNILRSVRRCHSQIKRRVRVVDKEMGAYKRNQDSIESMISAVCKAISQR</sequence>
<dbReference type="AlphaFoldDB" id="A0AA39U475"/>
<dbReference type="Proteomes" id="UP001175000">
    <property type="component" value="Unassembled WGS sequence"/>
</dbReference>
<gene>
    <name evidence="1" type="ORF">B0T14DRAFT_571927</name>
</gene>